<dbReference type="SUPFAM" id="SSF53474">
    <property type="entry name" value="alpha/beta-Hydrolases"/>
    <property type="match status" value="1"/>
</dbReference>
<reference evidence="2" key="1">
    <citation type="submission" date="2020-05" db="EMBL/GenBank/DDBJ databases">
        <title>Phylogenomic resolution of chytrid fungi.</title>
        <authorList>
            <person name="Stajich J.E."/>
            <person name="Amses K."/>
            <person name="Simmons R."/>
            <person name="Seto K."/>
            <person name="Myers J."/>
            <person name="Bonds A."/>
            <person name="Quandt C.A."/>
            <person name="Barry K."/>
            <person name="Liu P."/>
            <person name="Grigoriev I."/>
            <person name="Longcore J.E."/>
            <person name="James T.Y."/>
        </authorList>
    </citation>
    <scope>NUCLEOTIDE SEQUENCE</scope>
    <source>
        <strain evidence="2">JEL0318</strain>
    </source>
</reference>
<organism evidence="2 3">
    <name type="scientific">Rhizophlyctis rosea</name>
    <dbReference type="NCBI Taxonomy" id="64517"/>
    <lineage>
        <taxon>Eukaryota</taxon>
        <taxon>Fungi</taxon>
        <taxon>Fungi incertae sedis</taxon>
        <taxon>Chytridiomycota</taxon>
        <taxon>Chytridiomycota incertae sedis</taxon>
        <taxon>Chytridiomycetes</taxon>
        <taxon>Rhizophlyctidales</taxon>
        <taxon>Rhizophlyctidaceae</taxon>
        <taxon>Rhizophlyctis</taxon>
    </lineage>
</organism>
<gene>
    <name evidence="2" type="ORF">HK097_007719</name>
</gene>
<dbReference type="Gene3D" id="3.40.50.1820">
    <property type="entry name" value="alpha/beta hydrolase"/>
    <property type="match status" value="1"/>
</dbReference>
<dbReference type="PANTHER" id="PTHR11614">
    <property type="entry name" value="PHOSPHOLIPASE-RELATED"/>
    <property type="match status" value="1"/>
</dbReference>
<comment type="caution">
    <text evidence="2">The sequence shown here is derived from an EMBL/GenBank/DDBJ whole genome shotgun (WGS) entry which is preliminary data.</text>
</comment>
<dbReference type="EMBL" id="JADGJD010000041">
    <property type="protein sequence ID" value="KAJ3056236.1"/>
    <property type="molecule type" value="Genomic_DNA"/>
</dbReference>
<dbReference type="InterPro" id="IPR051044">
    <property type="entry name" value="MAG_DAG_Lipase"/>
</dbReference>
<accession>A0AAD5SKB6</accession>
<feature type="domain" description="Serine aminopeptidase S33" evidence="1">
    <location>
        <begin position="258"/>
        <end position="329"/>
    </location>
</feature>
<proteinExistence type="predicted"/>
<protein>
    <recommendedName>
        <fullName evidence="1">Serine aminopeptidase S33 domain-containing protein</fullName>
    </recommendedName>
</protein>
<dbReference type="Proteomes" id="UP001212841">
    <property type="component" value="Unassembled WGS sequence"/>
</dbReference>
<evidence type="ECO:0000259" key="1">
    <source>
        <dbReference type="Pfam" id="PF12146"/>
    </source>
</evidence>
<evidence type="ECO:0000313" key="2">
    <source>
        <dbReference type="EMBL" id="KAJ3056236.1"/>
    </source>
</evidence>
<name>A0AAD5SKB6_9FUNG</name>
<dbReference type="Pfam" id="PF12146">
    <property type="entry name" value="Hydrolase_4"/>
    <property type="match status" value="2"/>
</dbReference>
<dbReference type="InterPro" id="IPR022742">
    <property type="entry name" value="Hydrolase_4"/>
</dbReference>
<evidence type="ECO:0000313" key="3">
    <source>
        <dbReference type="Proteomes" id="UP001212841"/>
    </source>
</evidence>
<keyword evidence="3" id="KW-1185">Reference proteome</keyword>
<dbReference type="InterPro" id="IPR029058">
    <property type="entry name" value="AB_hydrolase_fold"/>
</dbReference>
<feature type="domain" description="Serine aminopeptidase S33" evidence="1">
    <location>
        <begin position="65"/>
        <end position="243"/>
    </location>
</feature>
<dbReference type="AlphaFoldDB" id="A0AAD5SKB6"/>
<sequence length="346" mass="37715">MLSSIASLLGLSPASDPTYGRASLPLHAVEQQMRKDPYTCGDSRIQTNDGHTIYVQSWSPQSSTPVADLVNIHGLGDYGGRMNIAWSKGLVDAGFRLTHLDMPGHGRSSGLHGYFTSIKEMVTAVRATITSHVSKLPPTTSRKLFILCGSLGGLVGLTYSIEYGKDPDYPLHGIVILCPLIMPMGESRPPYALQVAAQVIRWIPGGGTLAVAQANRGKNCQDPENEKIFMADPLAYSGPLRGSILPAFTVIELPIDNVTAVASGLAMLEGFEWLQTQLHQMEVPFITMHGDADLVTNPEGSKLLHEQARAIDKSIIIWDGQWHDLTREPKQLEILAAAIKWLKERC</sequence>